<evidence type="ECO:0000313" key="3">
    <source>
        <dbReference type="EMBL" id="PYE18890.1"/>
    </source>
</evidence>
<dbReference type="PANTHER" id="PTHR42941">
    <property type="entry name" value="SLL1037 PROTEIN"/>
    <property type="match status" value="1"/>
</dbReference>
<keyword evidence="5" id="KW-1185">Reference proteome</keyword>
<gene>
    <name evidence="3" type="ORF">C7410_12184</name>
    <name evidence="2" type="ORF">FHX59_006190</name>
</gene>
<comment type="caution">
    <text evidence="3">The sequence shown here is derived from an EMBL/GenBank/DDBJ whole genome shotgun (WGS) entry which is preliminary data.</text>
</comment>
<dbReference type="RefSeq" id="WP_110387142.1">
    <property type="nucleotide sequence ID" value="NZ_JACHVZ010000021.1"/>
</dbReference>
<keyword evidence="1" id="KW-0472">Membrane</keyword>
<reference evidence="3 4" key="1">
    <citation type="submission" date="2018-06" db="EMBL/GenBank/DDBJ databases">
        <title>Genomic Encyclopedia of Type Strains, Phase IV (KMG-V): Genome sequencing to study the core and pangenomes of soil and plant-associated prokaryotes.</title>
        <authorList>
            <person name="Whitman W."/>
        </authorList>
    </citation>
    <scope>NUCLEOTIDE SEQUENCE [LARGE SCALE GENOMIC DNA]</scope>
    <source>
        <strain evidence="3 4">SRCL-318</strain>
        <strain evidence="2 5">SRMrh-85</strain>
    </source>
</reference>
<feature type="transmembrane region" description="Helical" evidence="1">
    <location>
        <begin position="346"/>
        <end position="368"/>
    </location>
</feature>
<sequence length="452" mass="49814">MRRFRPPPPNFLRDHAHPAWRDIALTTLPVALFCAVVVGLVFWLVDPAPPRAITISAGPADSSFMQMAQAYRAILARNGVTLKILESDGSVQNLQRLLDPKQHVDLAFVQGGVADGLDTRSLMSLGSVAYLPIIVFYRGSGLTRLSELDGKRIAIGRVGSGTRELALKLLSANGIDPGGDSTFLPLDGMDAATALVSGRVEAAMLSGDSTTRGLMLRLLDIPGISVMSFDEAAAYTRLFPYLENVDLPPGVLDLRRRQPRETVHLIGPTVELVARDTLHPALSDLLIEAAGEVNGAPGLLQREGQFPSPAVHDFRVSEDATRYYKSGKSFLYRALPFWLASVADRLLVLLLPLAVLVIPALRTIPALYRWRVRSRIYRYYGALIAIERNALKHTNEEERRALVEELDEIERSLNTLRMPLAFADAFYVLREHVGFVRMHLRANESQSHSGAV</sequence>
<dbReference type="Pfam" id="PF16868">
    <property type="entry name" value="NMT1_3"/>
    <property type="match status" value="1"/>
</dbReference>
<name>A0A2U1A4D8_9BURK</name>
<keyword evidence="1" id="KW-1133">Transmembrane helix</keyword>
<evidence type="ECO:0000256" key="1">
    <source>
        <dbReference type="SAM" id="Phobius"/>
    </source>
</evidence>
<organism evidence="3 4">
    <name type="scientific">Paraburkholderia silvatlantica</name>
    <dbReference type="NCBI Taxonomy" id="321895"/>
    <lineage>
        <taxon>Bacteria</taxon>
        <taxon>Pseudomonadati</taxon>
        <taxon>Pseudomonadota</taxon>
        <taxon>Betaproteobacteria</taxon>
        <taxon>Burkholderiales</taxon>
        <taxon>Burkholderiaceae</taxon>
        <taxon>Paraburkholderia</taxon>
    </lineage>
</organism>
<dbReference type="EMBL" id="QJSQ01000021">
    <property type="protein sequence ID" value="PYE18890.1"/>
    <property type="molecule type" value="Genomic_DNA"/>
</dbReference>
<evidence type="ECO:0000313" key="5">
    <source>
        <dbReference type="Proteomes" id="UP000533533"/>
    </source>
</evidence>
<dbReference type="OrthoDB" id="237270at2"/>
<accession>A0A2U1A4D8</accession>
<evidence type="ECO:0000313" key="2">
    <source>
        <dbReference type="EMBL" id="MBB2931718.1"/>
    </source>
</evidence>
<dbReference type="SUPFAM" id="SSF53850">
    <property type="entry name" value="Periplasmic binding protein-like II"/>
    <property type="match status" value="1"/>
</dbReference>
<dbReference type="Proteomes" id="UP000533533">
    <property type="component" value="Unassembled WGS sequence"/>
</dbReference>
<proteinExistence type="predicted"/>
<dbReference type="AlphaFoldDB" id="A0A2U1A4D8"/>
<keyword evidence="1" id="KW-0812">Transmembrane</keyword>
<dbReference type="InterPro" id="IPR011852">
    <property type="entry name" value="TRAP_TAXI"/>
</dbReference>
<evidence type="ECO:0000313" key="4">
    <source>
        <dbReference type="Proteomes" id="UP000247772"/>
    </source>
</evidence>
<dbReference type="Proteomes" id="UP000247772">
    <property type="component" value="Unassembled WGS sequence"/>
</dbReference>
<dbReference type="Gene3D" id="3.40.190.10">
    <property type="entry name" value="Periplasmic binding protein-like II"/>
    <property type="match status" value="2"/>
</dbReference>
<dbReference type="EMBL" id="JACHVZ010000021">
    <property type="protein sequence ID" value="MBB2931718.1"/>
    <property type="molecule type" value="Genomic_DNA"/>
</dbReference>
<dbReference type="PANTHER" id="PTHR42941:SF1">
    <property type="entry name" value="SLL1037 PROTEIN"/>
    <property type="match status" value="1"/>
</dbReference>
<feature type="transmembrane region" description="Helical" evidence="1">
    <location>
        <begin position="23"/>
        <end position="45"/>
    </location>
</feature>
<protein>
    <submittedName>
        <fullName evidence="3">TRAP-type uncharacterized transport system substrate-binding protein</fullName>
    </submittedName>
</protein>